<feature type="signal peptide" evidence="2">
    <location>
        <begin position="1"/>
        <end position="33"/>
    </location>
</feature>
<feature type="chain" id="PRO_5041705043" description="DUF1795 domain-containing protein" evidence="2">
    <location>
        <begin position="34"/>
        <end position="216"/>
    </location>
</feature>
<proteinExistence type="predicted"/>
<sequence length="216" mass="23444">MMNPNPQSPARLALHRFSLGLLVVAAVSCQVQSPPVSPPGGTGTPTEQPSPISAAPESGLYRSDRFGFQFAYPADQFVAHGETEFPPEVVAREAVQIWTIDHDRAIQAGEYEGGTEYPANVSVTVQPNPEGLSATDWIAQSDWLTNVREVQEVTVAGQQAIAFRSSGLYDMEQVLVPTPDGKNWVLITLNQVGTGESDAQYRQAYDRAIATLRFTP</sequence>
<name>A0AA96Y663_9CYAN</name>
<evidence type="ECO:0000256" key="2">
    <source>
        <dbReference type="SAM" id="SignalP"/>
    </source>
</evidence>
<protein>
    <recommendedName>
        <fullName evidence="4">DUF1795 domain-containing protein</fullName>
    </recommendedName>
</protein>
<evidence type="ECO:0008006" key="4">
    <source>
        <dbReference type="Google" id="ProtNLM"/>
    </source>
</evidence>
<gene>
    <name evidence="3" type="ORF">HNI00_05025</name>
</gene>
<evidence type="ECO:0000256" key="1">
    <source>
        <dbReference type="SAM" id="MobiDB-lite"/>
    </source>
</evidence>
<reference evidence="3" key="1">
    <citation type="submission" date="2020-05" db="EMBL/GenBank/DDBJ databases">
        <authorList>
            <person name="Zhu T."/>
            <person name="Keshari N."/>
            <person name="Lu X."/>
        </authorList>
    </citation>
    <scope>NUCLEOTIDE SEQUENCE</scope>
    <source>
        <strain evidence="3">NK1-22</strain>
    </source>
</reference>
<dbReference type="EMBL" id="CP053540">
    <property type="protein sequence ID" value="WOB42588.1"/>
    <property type="molecule type" value="Genomic_DNA"/>
</dbReference>
<organism evidence="3">
    <name type="scientific">Thermoleptolyngbya oregonensis NK1-22</name>
    <dbReference type="NCBI Taxonomy" id="2547457"/>
    <lineage>
        <taxon>Bacteria</taxon>
        <taxon>Bacillati</taxon>
        <taxon>Cyanobacteriota</taxon>
        <taxon>Cyanophyceae</taxon>
        <taxon>Oculatellales</taxon>
        <taxon>Oculatellaceae</taxon>
        <taxon>Thermoleptolyngbya</taxon>
    </lineage>
</organism>
<evidence type="ECO:0000313" key="3">
    <source>
        <dbReference type="EMBL" id="WOB42588.1"/>
    </source>
</evidence>
<dbReference type="AlphaFoldDB" id="A0AA96Y663"/>
<dbReference type="RefSeq" id="WP_316791234.1">
    <property type="nucleotide sequence ID" value="NZ_CP053540.1"/>
</dbReference>
<dbReference type="KEGG" id="tog:HNI00_05025"/>
<keyword evidence="2" id="KW-0732">Signal</keyword>
<accession>A0AA96Y663</accession>
<feature type="region of interest" description="Disordered" evidence="1">
    <location>
        <begin position="33"/>
        <end position="57"/>
    </location>
</feature>